<dbReference type="SUPFAM" id="SSF56672">
    <property type="entry name" value="DNA/RNA polymerases"/>
    <property type="match status" value="1"/>
</dbReference>
<dbReference type="InterPro" id="IPR050951">
    <property type="entry name" value="Retrovirus_Pol_polyprotein"/>
</dbReference>
<dbReference type="Proteomes" id="UP001152320">
    <property type="component" value="Chromosome 20"/>
</dbReference>
<comment type="caution">
    <text evidence="1">The sequence shown here is derived from an EMBL/GenBank/DDBJ whole genome shotgun (WGS) entry which is preliminary data.</text>
</comment>
<dbReference type="SUPFAM" id="SSF50630">
    <property type="entry name" value="Acid proteases"/>
    <property type="match status" value="1"/>
</dbReference>
<organism evidence="1 2">
    <name type="scientific">Holothuria leucospilota</name>
    <name type="common">Black long sea cucumber</name>
    <name type="synonym">Mertensiothuria leucospilota</name>
    <dbReference type="NCBI Taxonomy" id="206669"/>
    <lineage>
        <taxon>Eukaryota</taxon>
        <taxon>Metazoa</taxon>
        <taxon>Echinodermata</taxon>
        <taxon>Eleutherozoa</taxon>
        <taxon>Echinozoa</taxon>
        <taxon>Holothuroidea</taxon>
        <taxon>Aspidochirotacea</taxon>
        <taxon>Aspidochirotida</taxon>
        <taxon>Holothuriidae</taxon>
        <taxon>Holothuria</taxon>
    </lineage>
</organism>
<dbReference type="Gene3D" id="2.40.70.10">
    <property type="entry name" value="Acid Proteases"/>
    <property type="match status" value="1"/>
</dbReference>
<accession>A0A9Q0YHX6</accession>
<protein>
    <recommendedName>
        <fullName evidence="3">Peptidase A2 domain-containing protein</fullName>
    </recommendedName>
</protein>
<evidence type="ECO:0000313" key="1">
    <source>
        <dbReference type="EMBL" id="KAJ8022885.1"/>
    </source>
</evidence>
<dbReference type="Gene3D" id="3.10.10.10">
    <property type="entry name" value="HIV Type 1 Reverse Transcriptase, subunit A, domain 1"/>
    <property type="match status" value="1"/>
</dbReference>
<evidence type="ECO:0008006" key="3">
    <source>
        <dbReference type="Google" id="ProtNLM"/>
    </source>
</evidence>
<dbReference type="PANTHER" id="PTHR37984">
    <property type="entry name" value="PROTEIN CBG26694"/>
    <property type="match status" value="1"/>
</dbReference>
<sequence>MSSSLNSQNKKQTQEEWKVRIRVNGKPVEFKIDTGADANVISYKLYRKLRKDKTPLRSSKINLTTYSGESLPVKGMCTFTCQHKSLEIKTEFLVVNLPEVKPVLGAATCVDMQLIKKVFMLQETARKLPATFHKKLKTELERMERLNVIVKVDQPTSWVNSMVIIEKLHGSIRVCLDPKDLNRVVKRSHYQLPTTEEIMTRLTDAQYFSCLDASQGFGSIALMKRVQTFAHLTPRMAVINTYVCSLVFQAHLKSFTE</sequence>
<name>A0A9Q0YHX6_HOLLE</name>
<dbReference type="InterPro" id="IPR043502">
    <property type="entry name" value="DNA/RNA_pol_sf"/>
</dbReference>
<dbReference type="PANTHER" id="PTHR37984:SF8">
    <property type="entry name" value="CCHC-TYPE DOMAIN-CONTAINING PROTEIN"/>
    <property type="match status" value="1"/>
</dbReference>
<dbReference type="OrthoDB" id="2286242at2759"/>
<dbReference type="AlphaFoldDB" id="A0A9Q0YHX6"/>
<reference evidence="1" key="1">
    <citation type="submission" date="2021-10" db="EMBL/GenBank/DDBJ databases">
        <title>Tropical sea cucumber genome reveals ecological adaptation and Cuvierian tubules defense mechanism.</title>
        <authorList>
            <person name="Chen T."/>
        </authorList>
    </citation>
    <scope>NUCLEOTIDE SEQUENCE</scope>
    <source>
        <strain evidence="1">Nanhai2018</strain>
        <tissue evidence="1">Muscle</tissue>
    </source>
</reference>
<dbReference type="Pfam" id="PF13650">
    <property type="entry name" value="Asp_protease_2"/>
    <property type="match status" value="1"/>
</dbReference>
<dbReference type="InterPro" id="IPR021109">
    <property type="entry name" value="Peptidase_aspartic_dom_sf"/>
</dbReference>
<dbReference type="EMBL" id="JAIZAY010000020">
    <property type="protein sequence ID" value="KAJ8022885.1"/>
    <property type="molecule type" value="Genomic_DNA"/>
</dbReference>
<proteinExistence type="predicted"/>
<keyword evidence="2" id="KW-1185">Reference proteome</keyword>
<gene>
    <name evidence="1" type="ORF">HOLleu_37907</name>
</gene>
<evidence type="ECO:0000313" key="2">
    <source>
        <dbReference type="Proteomes" id="UP001152320"/>
    </source>
</evidence>
<dbReference type="CDD" id="cd05481">
    <property type="entry name" value="retropepsin_like_LTR_1"/>
    <property type="match status" value="1"/>
</dbReference>